<sequence length="247" mass="28867">MLYTVKEVSTLSNVTIKTLHHYHKIGLLLPRQISESGYRLYGQQELEKLQEILFYRELDLSLEQIKRLLEREVDRPKILVEQQAMLRQKARRLERVMKTLEQSIQAMEAGVTMDQKEMFAGFASEKEWREALREQRDYLQETYQVDLDTREIDVTRMNEQAQEAVAFMTEMANALKSGVKHSDKRVHEAIRRHLEFLGKHGHAVTPRGFADQTRFFLQDDFHLQMLEGQQTGLAYYLSAAAESFASA</sequence>
<dbReference type="Gene3D" id="1.10.1660.10">
    <property type="match status" value="1"/>
</dbReference>
<dbReference type="PROSITE" id="PS50937">
    <property type="entry name" value="HTH_MERR_2"/>
    <property type="match status" value="1"/>
</dbReference>
<keyword evidence="4" id="KW-0804">Transcription</keyword>
<dbReference type="PANTHER" id="PTHR30204">
    <property type="entry name" value="REDOX-CYCLING DRUG-SENSING TRANSCRIPTIONAL ACTIVATOR SOXR"/>
    <property type="match status" value="1"/>
</dbReference>
<dbReference type="InterPro" id="IPR012925">
    <property type="entry name" value="TipAS_dom"/>
</dbReference>
<keyword evidence="1" id="KW-0805">Transcription regulation</keyword>
<evidence type="ECO:0000313" key="7">
    <source>
        <dbReference type="EMBL" id="WNC17380.1"/>
    </source>
</evidence>
<accession>A0ABY9TBB0</accession>
<dbReference type="SUPFAM" id="SSF89082">
    <property type="entry name" value="Antibiotic binding domain of TipA-like multidrug resistance regulators"/>
    <property type="match status" value="1"/>
</dbReference>
<evidence type="ECO:0000256" key="1">
    <source>
        <dbReference type="ARBA" id="ARBA00023015"/>
    </source>
</evidence>
<dbReference type="SMART" id="SM00422">
    <property type="entry name" value="HTH_MERR"/>
    <property type="match status" value="1"/>
</dbReference>
<organism evidence="7 8">
    <name type="scientific">Brevibacillus brevis</name>
    <name type="common">Bacillus brevis</name>
    <dbReference type="NCBI Taxonomy" id="1393"/>
    <lineage>
        <taxon>Bacteria</taxon>
        <taxon>Bacillati</taxon>
        <taxon>Bacillota</taxon>
        <taxon>Bacilli</taxon>
        <taxon>Bacillales</taxon>
        <taxon>Paenibacillaceae</taxon>
        <taxon>Brevibacillus</taxon>
    </lineage>
</organism>
<evidence type="ECO:0000256" key="2">
    <source>
        <dbReference type="ARBA" id="ARBA00023125"/>
    </source>
</evidence>
<keyword evidence="8" id="KW-1185">Reference proteome</keyword>
<dbReference type="InterPro" id="IPR009061">
    <property type="entry name" value="DNA-bd_dom_put_sf"/>
</dbReference>
<dbReference type="EMBL" id="CP134050">
    <property type="protein sequence ID" value="WNC17380.1"/>
    <property type="molecule type" value="Genomic_DNA"/>
</dbReference>
<keyword evidence="5" id="KW-0175">Coiled coil</keyword>
<dbReference type="InterPro" id="IPR036244">
    <property type="entry name" value="TipA-like_antibiotic-bd"/>
</dbReference>
<evidence type="ECO:0000259" key="6">
    <source>
        <dbReference type="PROSITE" id="PS50937"/>
    </source>
</evidence>
<keyword evidence="3" id="KW-0010">Activator</keyword>
<reference evidence="7 8" key="1">
    <citation type="submission" date="2023-09" db="EMBL/GenBank/DDBJ databases">
        <title>Complete Genome and Methylome dissection of Bacillus brevis NEB573 original source of BbsI restriction endonuclease.</title>
        <authorList>
            <person name="Fomenkov A."/>
            <person name="Roberts R.D."/>
        </authorList>
    </citation>
    <scope>NUCLEOTIDE SEQUENCE [LARGE SCALE GENOMIC DNA]</scope>
    <source>
        <strain evidence="7 8">NEB573</strain>
    </source>
</reference>
<dbReference type="Proteomes" id="UP001256827">
    <property type="component" value="Chromosome"/>
</dbReference>
<feature type="coiled-coil region" evidence="5">
    <location>
        <begin position="83"/>
        <end position="110"/>
    </location>
</feature>
<name>A0ABY9TBB0_BREBE</name>
<dbReference type="PANTHER" id="PTHR30204:SF90">
    <property type="entry name" value="HTH-TYPE TRANSCRIPTIONAL ACTIVATOR MTA"/>
    <property type="match status" value="1"/>
</dbReference>
<proteinExistence type="predicted"/>
<keyword evidence="2" id="KW-0238">DNA-binding</keyword>
<evidence type="ECO:0000256" key="3">
    <source>
        <dbReference type="ARBA" id="ARBA00023159"/>
    </source>
</evidence>
<dbReference type="SUPFAM" id="SSF46955">
    <property type="entry name" value="Putative DNA-binding domain"/>
    <property type="match status" value="1"/>
</dbReference>
<dbReference type="Pfam" id="PF13411">
    <property type="entry name" value="MerR_1"/>
    <property type="match status" value="1"/>
</dbReference>
<dbReference type="CDD" id="cd01106">
    <property type="entry name" value="HTH_TipAL-Mta"/>
    <property type="match status" value="1"/>
</dbReference>
<dbReference type="InterPro" id="IPR000551">
    <property type="entry name" value="MerR-type_HTH_dom"/>
</dbReference>
<feature type="domain" description="HTH merR-type" evidence="6">
    <location>
        <begin position="2"/>
        <end position="71"/>
    </location>
</feature>
<gene>
    <name evidence="7" type="ORF">RGB73_14055</name>
</gene>
<dbReference type="RefSeq" id="WP_310773069.1">
    <property type="nucleotide sequence ID" value="NZ_CP134050.1"/>
</dbReference>
<evidence type="ECO:0000256" key="4">
    <source>
        <dbReference type="ARBA" id="ARBA00023163"/>
    </source>
</evidence>
<dbReference type="Gene3D" id="1.10.490.50">
    <property type="entry name" value="Antibiotic binding domain of TipA-like multidrug resistance regulators"/>
    <property type="match status" value="1"/>
</dbReference>
<evidence type="ECO:0000313" key="8">
    <source>
        <dbReference type="Proteomes" id="UP001256827"/>
    </source>
</evidence>
<evidence type="ECO:0000256" key="5">
    <source>
        <dbReference type="SAM" id="Coils"/>
    </source>
</evidence>
<dbReference type="InterPro" id="IPR047057">
    <property type="entry name" value="MerR_fam"/>
</dbReference>
<protein>
    <submittedName>
        <fullName evidence="7">MerR family transcriptional regulator</fullName>
    </submittedName>
</protein>
<dbReference type="Pfam" id="PF07739">
    <property type="entry name" value="TipAS"/>
    <property type="match status" value="1"/>
</dbReference>